<keyword evidence="5 8" id="KW-0406">Ion transport</keyword>
<evidence type="ECO:0000256" key="5">
    <source>
        <dbReference type="ARBA" id="ARBA00023065"/>
    </source>
</evidence>
<dbReference type="InterPro" id="IPR036122">
    <property type="entry name" value="CaM-bd_dom_sf"/>
</dbReference>
<feature type="domain" description="Calmodulin-binding" evidence="12">
    <location>
        <begin position="675"/>
        <end position="751"/>
    </location>
</feature>
<feature type="transmembrane region" description="Helical" evidence="11">
    <location>
        <begin position="637"/>
        <end position="657"/>
    </location>
</feature>
<reference evidence="13" key="1">
    <citation type="submission" date="2021-02" db="EMBL/GenBank/DDBJ databases">
        <authorList>
            <person name="Nowell W R."/>
        </authorList>
    </citation>
    <scope>NUCLEOTIDE SEQUENCE</scope>
</reference>
<keyword evidence="6 11" id="KW-0472">Membrane</keyword>
<dbReference type="SMART" id="SM01053">
    <property type="entry name" value="CaMBD"/>
    <property type="match status" value="2"/>
</dbReference>
<feature type="transmembrane region" description="Helical" evidence="11">
    <location>
        <begin position="574"/>
        <end position="594"/>
    </location>
</feature>
<evidence type="ECO:0000256" key="1">
    <source>
        <dbReference type="ARBA" id="ARBA00004141"/>
    </source>
</evidence>
<organism evidence="13 14">
    <name type="scientific">Rotaria sordida</name>
    <dbReference type="NCBI Taxonomy" id="392033"/>
    <lineage>
        <taxon>Eukaryota</taxon>
        <taxon>Metazoa</taxon>
        <taxon>Spiralia</taxon>
        <taxon>Gnathifera</taxon>
        <taxon>Rotifera</taxon>
        <taxon>Eurotatoria</taxon>
        <taxon>Bdelloidea</taxon>
        <taxon>Philodinida</taxon>
        <taxon>Philodinidae</taxon>
        <taxon>Rotaria</taxon>
    </lineage>
</organism>
<dbReference type="PRINTS" id="PR01333">
    <property type="entry name" value="2POREKCHANEL"/>
</dbReference>
<comment type="caution">
    <text evidence="13">The sequence shown here is derived from an EMBL/GenBank/DDBJ whole genome shotgun (WGS) entry which is preliminary data.</text>
</comment>
<evidence type="ECO:0000313" key="13">
    <source>
        <dbReference type="EMBL" id="CAF1116408.1"/>
    </source>
</evidence>
<proteinExistence type="inferred from homology"/>
<feature type="transmembrane region" description="Helical" evidence="11">
    <location>
        <begin position="606"/>
        <end position="625"/>
    </location>
</feature>
<feature type="transmembrane region" description="Helical" evidence="11">
    <location>
        <begin position="31"/>
        <end position="52"/>
    </location>
</feature>
<feature type="compositionally biased region" description="Low complexity" evidence="10">
    <location>
        <begin position="101"/>
        <end position="116"/>
    </location>
</feature>
<comment type="subcellular location">
    <subcellularLocation>
        <location evidence="1">Membrane</location>
        <topology evidence="1">Multi-pass membrane protein</topology>
    </subcellularLocation>
</comment>
<dbReference type="SUPFAM" id="SSF81327">
    <property type="entry name" value="Small-conductance potassium channel"/>
    <property type="match status" value="2"/>
</dbReference>
<evidence type="ECO:0000256" key="10">
    <source>
        <dbReference type="SAM" id="MobiDB-lite"/>
    </source>
</evidence>
<evidence type="ECO:0000256" key="2">
    <source>
        <dbReference type="ARBA" id="ARBA00022448"/>
    </source>
</evidence>
<dbReference type="InterPro" id="IPR004178">
    <property type="entry name" value="CaM-bd_dom"/>
</dbReference>
<dbReference type="EMBL" id="CAJNOO010001217">
    <property type="protein sequence ID" value="CAF1116408.1"/>
    <property type="molecule type" value="Genomic_DNA"/>
</dbReference>
<evidence type="ECO:0000256" key="3">
    <source>
        <dbReference type="ARBA" id="ARBA00022692"/>
    </source>
</evidence>
<keyword evidence="9" id="KW-0175">Coiled coil</keyword>
<keyword evidence="2 8" id="KW-0813">Transport</keyword>
<dbReference type="PRINTS" id="PR00169">
    <property type="entry name" value="KCHANNEL"/>
</dbReference>
<keyword evidence="7 8" id="KW-0407">Ion channel</keyword>
<feature type="transmembrane region" description="Helical" evidence="11">
    <location>
        <begin position="242"/>
        <end position="263"/>
    </location>
</feature>
<feature type="domain" description="Calmodulin-binding" evidence="12">
    <location>
        <begin position="281"/>
        <end position="357"/>
    </location>
</feature>
<dbReference type="Proteomes" id="UP000663882">
    <property type="component" value="Unassembled WGS sequence"/>
</dbReference>
<feature type="transmembrane region" description="Helical" evidence="11">
    <location>
        <begin position="212"/>
        <end position="230"/>
    </location>
</feature>
<evidence type="ECO:0000256" key="6">
    <source>
        <dbReference type="ARBA" id="ARBA00023136"/>
    </source>
</evidence>
<dbReference type="PANTHER" id="PTHR10153">
    <property type="entry name" value="SMALL CONDUCTANCE CALCIUM-ACTIVATED POTASSIUM CHANNEL"/>
    <property type="match status" value="1"/>
</dbReference>
<gene>
    <name evidence="13" type="ORF">RFH988_LOCUS20115</name>
</gene>
<dbReference type="SUPFAM" id="SSF81324">
    <property type="entry name" value="Voltage-gated potassium channels"/>
    <property type="match status" value="2"/>
</dbReference>
<feature type="transmembrane region" description="Helical" evidence="11">
    <location>
        <begin position="390"/>
        <end position="408"/>
    </location>
</feature>
<evidence type="ECO:0000256" key="8">
    <source>
        <dbReference type="RuleBase" id="RU003857"/>
    </source>
</evidence>
<dbReference type="Pfam" id="PF07885">
    <property type="entry name" value="Ion_trans_2"/>
    <property type="match status" value="2"/>
</dbReference>
<evidence type="ECO:0000256" key="9">
    <source>
        <dbReference type="SAM" id="Coils"/>
    </source>
</evidence>
<dbReference type="InterPro" id="IPR013099">
    <property type="entry name" value="K_chnl_dom"/>
</dbReference>
<dbReference type="Gene3D" id="1.10.287.70">
    <property type="match status" value="4"/>
</dbReference>
<dbReference type="InterPro" id="IPR003280">
    <property type="entry name" value="2pore_dom_K_chnl"/>
</dbReference>
<protein>
    <recommendedName>
        <fullName evidence="12">Calmodulin-binding domain-containing protein</fullName>
    </recommendedName>
</protein>
<accession>A0A814Q9C8</accession>
<dbReference type="InterPro" id="IPR015449">
    <property type="entry name" value="K_chnl_Ca-activ_SK"/>
</dbReference>
<feature type="region of interest" description="Disordered" evidence="10">
    <location>
        <begin position="97"/>
        <end position="116"/>
    </location>
</feature>
<comment type="similarity">
    <text evidence="8">Belongs to the two pore domain potassium channel (TC 1.A.1.8) family.</text>
</comment>
<evidence type="ECO:0000259" key="12">
    <source>
        <dbReference type="SMART" id="SM01053"/>
    </source>
</evidence>
<evidence type="ECO:0000256" key="7">
    <source>
        <dbReference type="ARBA" id="ARBA00023303"/>
    </source>
</evidence>
<feature type="transmembrane region" description="Helical" evidence="11">
    <location>
        <begin position="73"/>
        <end position="93"/>
    </location>
</feature>
<evidence type="ECO:0000313" key="14">
    <source>
        <dbReference type="Proteomes" id="UP000663882"/>
    </source>
</evidence>
<keyword evidence="3 8" id="KW-0812">Transmembrane</keyword>
<sequence>MCVLGILGIILMIIENELTFSQIDNNDTISSWSIKIVISFSTLVLIGFIFQYHHLDLSLYAVNNSIEDYRIAITYKKIFLILLEILVCAVHPMPRSFPRPSNSSVENTSSNSSTPTRYPLSYVSVDVALGFPMFARVYLLCRFIMFHSHVFHDISSRSIGYLNRVSIDYLFLIKAYLQQYPASCLTTLCIIVFFIGSWCTRACDYTPTNEHVSMPQAMWFFIVTFTTIGYGDFTPSTYCGRIIASIVGIFGILVVALLITVLAQKFLLNRWEKYVHSFVLNVELAKNRKIQAANIIKFAFQAWHLKKKNISESSIRYLQAQQRLFLSIRSLHEIKEKQRQLVDNCVDQIDIISVQRNTSAEIYDTSEQLEIMKTLVLDPIFSKARIPTSFVTDIMCILGILGIILMIIENEIIFSHINNNDTIWSWSIKISISFSTFVLIGFIFQYHRLDLSLYAVNNSIEDSRVTLTNRKIFLIVLEILICAIHPMPRSFPHRLNASVENISSNSSISTPYSSSYIDIDVALGLPMFARGYLLCRFIVFHSHLFLDASSRSIGYLNQISINYFFLIKVYVQQWPRRCIMTFCIMVFLIGSWCLRACDYTSNNEHLSMLDSMWLFIITFTTVGYGDIAPSTYCGRSIATIIGFLGVILIALLISVLTQKLLLDRSEKYVHNFVLNIQLAKEYKIEAANIIKFAFRVWYMKKKNISLSSIHYLQAQRRLFQSIQSLQQNKQEQRKLIDSCIDQIDLIAMHRNTTVQTYEAKELLKKTKVKIDKIEEKLVEMNININNTINDMQKTLNMLFDKVSQ</sequence>
<dbReference type="OrthoDB" id="73653at2759"/>
<dbReference type="GO" id="GO:0016286">
    <property type="term" value="F:small conductance calcium-activated potassium channel activity"/>
    <property type="evidence" value="ECO:0007669"/>
    <property type="project" value="InterPro"/>
</dbReference>
<feature type="transmembrane region" description="Helical" evidence="11">
    <location>
        <begin position="423"/>
        <end position="444"/>
    </location>
</feature>
<name>A0A814Q9C8_9BILA</name>
<evidence type="ECO:0000256" key="11">
    <source>
        <dbReference type="SAM" id="Phobius"/>
    </source>
</evidence>
<dbReference type="AlphaFoldDB" id="A0A814Q9C8"/>
<feature type="coiled-coil region" evidence="9">
    <location>
        <begin position="722"/>
        <end position="790"/>
    </location>
</feature>
<dbReference type="GO" id="GO:0016020">
    <property type="term" value="C:membrane"/>
    <property type="evidence" value="ECO:0007669"/>
    <property type="project" value="UniProtKB-SubCell"/>
</dbReference>
<feature type="transmembrane region" description="Helical" evidence="11">
    <location>
        <begin position="180"/>
        <end position="200"/>
    </location>
</feature>
<dbReference type="Pfam" id="PF03530">
    <property type="entry name" value="SK_channel"/>
    <property type="match status" value="2"/>
</dbReference>
<evidence type="ECO:0000256" key="4">
    <source>
        <dbReference type="ARBA" id="ARBA00022989"/>
    </source>
</evidence>
<dbReference type="Pfam" id="PF02888">
    <property type="entry name" value="CaMBD"/>
    <property type="match status" value="2"/>
</dbReference>
<dbReference type="GO" id="GO:0005516">
    <property type="term" value="F:calmodulin binding"/>
    <property type="evidence" value="ECO:0007669"/>
    <property type="project" value="InterPro"/>
</dbReference>
<keyword evidence="4 11" id="KW-1133">Transmembrane helix</keyword>